<evidence type="ECO:0000313" key="8">
    <source>
        <dbReference type="EnsemblMetazoa" id="GBRI016124-PA"/>
    </source>
</evidence>
<dbReference type="InterPro" id="IPR001841">
    <property type="entry name" value="Znf_RING"/>
</dbReference>
<dbReference type="SMART" id="SM00184">
    <property type="entry name" value="RING"/>
    <property type="match status" value="1"/>
</dbReference>
<evidence type="ECO:0000256" key="5">
    <source>
        <dbReference type="SAM" id="MobiDB-lite"/>
    </source>
</evidence>
<evidence type="ECO:0000256" key="2">
    <source>
        <dbReference type="ARBA" id="ARBA00022833"/>
    </source>
</evidence>
<organism evidence="8 9">
    <name type="scientific">Glossina brevipalpis</name>
    <dbReference type="NCBI Taxonomy" id="37001"/>
    <lineage>
        <taxon>Eukaryota</taxon>
        <taxon>Metazoa</taxon>
        <taxon>Ecdysozoa</taxon>
        <taxon>Arthropoda</taxon>
        <taxon>Hexapoda</taxon>
        <taxon>Insecta</taxon>
        <taxon>Pterygota</taxon>
        <taxon>Neoptera</taxon>
        <taxon>Endopterygota</taxon>
        <taxon>Diptera</taxon>
        <taxon>Brachycera</taxon>
        <taxon>Muscomorpha</taxon>
        <taxon>Hippoboscoidea</taxon>
        <taxon>Glossinidae</taxon>
        <taxon>Glossina</taxon>
    </lineage>
</organism>
<feature type="compositionally biased region" description="Low complexity" evidence="5">
    <location>
        <begin position="177"/>
        <end position="192"/>
    </location>
</feature>
<keyword evidence="6" id="KW-0732">Signal</keyword>
<dbReference type="Pfam" id="PF13639">
    <property type="entry name" value="zf-RING_2"/>
    <property type="match status" value="1"/>
</dbReference>
<evidence type="ECO:0000256" key="6">
    <source>
        <dbReference type="SAM" id="SignalP"/>
    </source>
</evidence>
<feature type="domain" description="RING-type" evidence="7">
    <location>
        <begin position="17"/>
        <end position="58"/>
    </location>
</feature>
<evidence type="ECO:0000259" key="7">
    <source>
        <dbReference type="PROSITE" id="PS50089"/>
    </source>
</evidence>
<keyword evidence="1 3" id="KW-0479">Metal-binding</keyword>
<dbReference type="PANTHER" id="PTHR46569:SF1">
    <property type="entry name" value="E3 UBIQUITIN-PROTEIN LIGASE RFWD3-RELATED"/>
    <property type="match status" value="1"/>
</dbReference>
<dbReference type="Gene3D" id="3.30.40.10">
    <property type="entry name" value="Zinc/RING finger domain, C3HC4 (zinc finger)"/>
    <property type="match status" value="1"/>
</dbReference>
<dbReference type="GO" id="GO:0016567">
    <property type="term" value="P:protein ubiquitination"/>
    <property type="evidence" value="ECO:0007669"/>
    <property type="project" value="TreeGrafter"/>
</dbReference>
<dbReference type="SUPFAM" id="SSF57850">
    <property type="entry name" value="RING/U-box"/>
    <property type="match status" value="1"/>
</dbReference>
<feature type="region of interest" description="Disordered" evidence="5">
    <location>
        <begin position="176"/>
        <end position="195"/>
    </location>
</feature>
<protein>
    <submittedName>
        <fullName evidence="8">RING-type domain-containing protein</fullName>
    </submittedName>
</protein>
<dbReference type="PANTHER" id="PTHR46569">
    <property type="entry name" value="E3 UBIQUITIN-PROTEIN LIGASE TRAIP"/>
    <property type="match status" value="1"/>
</dbReference>
<keyword evidence="9" id="KW-1185">Reference proteome</keyword>
<keyword evidence="2" id="KW-0862">Zinc</keyword>
<dbReference type="GO" id="GO:0061630">
    <property type="term" value="F:ubiquitin protein ligase activity"/>
    <property type="evidence" value="ECO:0007669"/>
    <property type="project" value="TreeGrafter"/>
</dbReference>
<name>A0A1A9WE20_9MUSC</name>
<keyword evidence="1 3" id="KW-0863">Zinc-finger</keyword>
<feature type="coiled-coil region" evidence="4">
    <location>
        <begin position="95"/>
        <end position="157"/>
    </location>
</feature>
<dbReference type="GO" id="GO:0008270">
    <property type="term" value="F:zinc ion binding"/>
    <property type="evidence" value="ECO:0007669"/>
    <property type="project" value="UniProtKB-KW"/>
</dbReference>
<dbReference type="InterPro" id="IPR052639">
    <property type="entry name" value="TRAIP_ubiq-protein_ligase"/>
</dbReference>
<evidence type="ECO:0000256" key="3">
    <source>
        <dbReference type="PROSITE-ProRule" id="PRU00175"/>
    </source>
</evidence>
<accession>A0A1A9WE20</accession>
<evidence type="ECO:0000256" key="1">
    <source>
        <dbReference type="ARBA" id="ARBA00022771"/>
    </source>
</evidence>
<dbReference type="GO" id="GO:0031297">
    <property type="term" value="P:replication fork processing"/>
    <property type="evidence" value="ECO:0007669"/>
    <property type="project" value="TreeGrafter"/>
</dbReference>
<reference evidence="8" key="2">
    <citation type="submission" date="2020-05" db="UniProtKB">
        <authorList>
            <consortium name="EnsemblMetazoa"/>
        </authorList>
    </citation>
    <scope>IDENTIFICATION</scope>
    <source>
        <strain evidence="8">IAEA</strain>
    </source>
</reference>
<dbReference type="GO" id="GO:0090734">
    <property type="term" value="C:site of DNA damage"/>
    <property type="evidence" value="ECO:0007669"/>
    <property type="project" value="TreeGrafter"/>
</dbReference>
<dbReference type="PROSITE" id="PS50089">
    <property type="entry name" value="ZF_RING_2"/>
    <property type="match status" value="1"/>
</dbReference>
<feature type="chain" id="PRO_5008400266" evidence="6">
    <location>
        <begin position="18"/>
        <end position="494"/>
    </location>
</feature>
<dbReference type="CDD" id="cd16454">
    <property type="entry name" value="RING-H2_PA-TM-RING"/>
    <property type="match status" value="1"/>
</dbReference>
<dbReference type="Proteomes" id="UP000091820">
    <property type="component" value="Unassembled WGS sequence"/>
</dbReference>
<keyword evidence="4" id="KW-0175">Coiled coil</keyword>
<evidence type="ECO:0000313" key="9">
    <source>
        <dbReference type="Proteomes" id="UP000091820"/>
    </source>
</evidence>
<feature type="signal peptide" evidence="6">
    <location>
        <begin position="1"/>
        <end position="17"/>
    </location>
</feature>
<dbReference type="InterPro" id="IPR013083">
    <property type="entry name" value="Znf_RING/FYVE/PHD"/>
</dbReference>
<sequence>MLLRIIKLTQFVMPVICSICAEYFSDLDNISYTSCGHVYHFECIDNWMMRSDFCPICRSSDLDIEKIFLSFDDGDSTETLNDNLQVQLCNVRKKMNELKEKLDKSEKKYIELEKEYNLSESNFLNLHKQYTESDENVKTLEATVADLSLQLRNKSEEIFRKTMLLNKIEASRGIEQNTVSGSNTNASTSGSDSWHKNPLCSTTITATNSTNVTASHPFIRNGTLFNNNNCKFGLSPNIAKTDQALQQNVLLPYSFSVNNKWCSGNEEEKLRETCNENLFQLKFKPTADGNVSNTANAFDNFHNISTVPNAKADTNASYGATTTTDTVPVSVTSSSSISFSMTDVISHPVFTFVATNNVPVSATSSHSISSSSTGIISHSVFTKNEKMNDNVLKFNYPSNSATPDTALGKSSIVNFTARSKSNAAFMSDAMNNRACSSNIFALWRDGPACSEKGRSLTRQDHFADSGTVLQNELRMDAKAKTEDNTKRKMNNNLS</sequence>
<dbReference type="VEuPathDB" id="VectorBase:GBRI016124"/>
<dbReference type="EnsemblMetazoa" id="GBRI016124-RA">
    <property type="protein sequence ID" value="GBRI016124-PA"/>
    <property type="gene ID" value="GBRI016124"/>
</dbReference>
<proteinExistence type="predicted"/>
<evidence type="ECO:0000256" key="4">
    <source>
        <dbReference type="SAM" id="Coils"/>
    </source>
</evidence>
<dbReference type="AlphaFoldDB" id="A0A1A9WE20"/>
<dbReference type="GO" id="GO:0005634">
    <property type="term" value="C:nucleus"/>
    <property type="evidence" value="ECO:0007669"/>
    <property type="project" value="TreeGrafter"/>
</dbReference>
<reference evidence="9" key="1">
    <citation type="submission" date="2014-03" db="EMBL/GenBank/DDBJ databases">
        <authorList>
            <person name="Aksoy S."/>
            <person name="Warren W."/>
            <person name="Wilson R.K."/>
        </authorList>
    </citation>
    <scope>NUCLEOTIDE SEQUENCE [LARGE SCALE GENOMIC DNA]</scope>
    <source>
        <strain evidence="9">IAEA</strain>
    </source>
</reference>
<dbReference type="STRING" id="37001.A0A1A9WE20"/>